<evidence type="ECO:0000259" key="1">
    <source>
        <dbReference type="Pfam" id="PF06452"/>
    </source>
</evidence>
<dbReference type="Pfam" id="PF06452">
    <property type="entry name" value="CBM9_1"/>
    <property type="match status" value="1"/>
</dbReference>
<comment type="caution">
    <text evidence="2">The sequence shown here is derived from an EMBL/GenBank/DDBJ whole genome shotgun (WGS) entry which is preliminary data.</text>
</comment>
<evidence type="ECO:0000313" key="2">
    <source>
        <dbReference type="EMBL" id="MCF7568449.1"/>
    </source>
</evidence>
<evidence type="ECO:0000313" key="3">
    <source>
        <dbReference type="Proteomes" id="UP001199795"/>
    </source>
</evidence>
<reference evidence="2" key="1">
    <citation type="submission" date="2022-01" db="EMBL/GenBank/DDBJ databases">
        <title>Draft genome sequence of Sabulilitoribacter arenilitoris KCTC 52401.</title>
        <authorList>
            <person name="Oh J.-S."/>
        </authorList>
    </citation>
    <scope>NUCLEOTIDE SEQUENCE</scope>
    <source>
        <strain evidence="2">HMF6543</strain>
    </source>
</reference>
<gene>
    <name evidence="2" type="ORF">L3X37_08735</name>
</gene>
<dbReference type="Gene3D" id="2.60.40.1190">
    <property type="match status" value="1"/>
</dbReference>
<dbReference type="GO" id="GO:0030246">
    <property type="term" value="F:carbohydrate binding"/>
    <property type="evidence" value="ECO:0007669"/>
    <property type="project" value="InterPro"/>
</dbReference>
<feature type="domain" description="Carbohydrate-binding" evidence="1">
    <location>
        <begin position="49"/>
        <end position="241"/>
    </location>
</feature>
<proteinExistence type="predicted"/>
<dbReference type="GO" id="GO:0004553">
    <property type="term" value="F:hydrolase activity, hydrolyzing O-glycosyl compounds"/>
    <property type="evidence" value="ECO:0007669"/>
    <property type="project" value="InterPro"/>
</dbReference>
<accession>A0AAE3JLM3</accession>
<protein>
    <submittedName>
        <fullName evidence="2">CBM9 family sugar-binding protein</fullName>
    </submittedName>
</protein>
<organism evidence="2 3">
    <name type="scientific">Wocania arenilitoris</name>
    <dbReference type="NCBI Taxonomy" id="2044858"/>
    <lineage>
        <taxon>Bacteria</taxon>
        <taxon>Pseudomonadati</taxon>
        <taxon>Bacteroidota</taxon>
        <taxon>Flavobacteriia</taxon>
        <taxon>Flavobacteriales</taxon>
        <taxon>Flavobacteriaceae</taxon>
        <taxon>Wocania</taxon>
    </lineage>
</organism>
<dbReference type="EMBL" id="JAKKDU010000009">
    <property type="protein sequence ID" value="MCF7568449.1"/>
    <property type="molecule type" value="Genomic_DNA"/>
</dbReference>
<name>A0AAE3JLM3_9FLAO</name>
<dbReference type="RefSeq" id="WP_237239793.1">
    <property type="nucleotide sequence ID" value="NZ_JAKKDU010000009.1"/>
</dbReference>
<dbReference type="PROSITE" id="PS51257">
    <property type="entry name" value="PROKAR_LIPOPROTEIN"/>
    <property type="match status" value="1"/>
</dbReference>
<dbReference type="GO" id="GO:0016052">
    <property type="term" value="P:carbohydrate catabolic process"/>
    <property type="evidence" value="ECO:0007669"/>
    <property type="project" value="InterPro"/>
</dbReference>
<dbReference type="SUPFAM" id="SSF49344">
    <property type="entry name" value="CBD9-like"/>
    <property type="match status" value="1"/>
</dbReference>
<dbReference type="InterPro" id="IPR010502">
    <property type="entry name" value="Carb-bd_dom_fam9"/>
</dbReference>
<keyword evidence="3" id="KW-1185">Reference proteome</keyword>
<sequence length="242" mass="28342">MIIKIRCLSVGTSLLFFILLSCNKPLNYNSYTVEKIGYKVKSINDFIPDSVWNSVQCLNDFSNPWNKDYPFDMSFKAIHTGKYLYLRYDVKDSNVLIYDKMKSELDVAQSDRVEIFFRKNKNMNPYFCLEIDPKGKVLDYKAEFYRRFDNSWNWPNGHLFAKGVTIKNGYRVDVILSLESLKMLGLLKDNKMEVGIYRGDCTRLAEDLKSEAKIEWITWVDPKTDEPDFHVPTSFGKIILNK</sequence>
<dbReference type="AlphaFoldDB" id="A0AAE3JLM3"/>
<dbReference type="Proteomes" id="UP001199795">
    <property type="component" value="Unassembled WGS sequence"/>
</dbReference>